<dbReference type="RefSeq" id="WP_186888722.1">
    <property type="nucleotide sequence ID" value="NZ_JACONZ010000005.1"/>
</dbReference>
<reference evidence="4" key="1">
    <citation type="submission" date="2020-08" db="EMBL/GenBank/DDBJ databases">
        <title>Genome public.</title>
        <authorList>
            <person name="Liu C."/>
            <person name="Sun Q."/>
        </authorList>
    </citation>
    <scope>NUCLEOTIDE SEQUENCE</scope>
    <source>
        <strain evidence="4">BX8</strain>
    </source>
</reference>
<dbReference type="InterPro" id="IPR000086">
    <property type="entry name" value="NUDIX_hydrolase_dom"/>
</dbReference>
<dbReference type="InterPro" id="IPR015797">
    <property type="entry name" value="NUDIX_hydrolase-like_dom_sf"/>
</dbReference>
<dbReference type="SUPFAM" id="SSF55811">
    <property type="entry name" value="Nudix"/>
    <property type="match status" value="1"/>
</dbReference>
<sequence>MSEGLTHRETMLRRETIFEGRVITVTRDEVRLENGATSAREVVRHHGGACVAALTDDGQLYFVRQFRYAYERELLELPAGKLEAGEDPFPAAQRELSEEVGVTADEYADLGVFLPTCGYCNEVIHLYAAKGLHRTAQHLDPDEFVTVLTIPFAEAERMALDGEINDGKTIAAIFRLKALREAGKF</sequence>
<evidence type="ECO:0000256" key="2">
    <source>
        <dbReference type="ARBA" id="ARBA00022801"/>
    </source>
</evidence>
<keyword evidence="2 4" id="KW-0378">Hydrolase</keyword>
<protein>
    <submittedName>
        <fullName evidence="4">NUDIX hydrolase</fullName>
    </submittedName>
</protein>
<dbReference type="EMBL" id="JACONZ010000005">
    <property type="protein sequence ID" value="MBC5582359.1"/>
    <property type="molecule type" value="Genomic_DNA"/>
</dbReference>
<organism evidence="4 5">
    <name type="scientific">Anaerofilum hominis</name>
    <dbReference type="NCBI Taxonomy" id="2763016"/>
    <lineage>
        <taxon>Bacteria</taxon>
        <taxon>Bacillati</taxon>
        <taxon>Bacillota</taxon>
        <taxon>Clostridia</taxon>
        <taxon>Eubacteriales</taxon>
        <taxon>Oscillospiraceae</taxon>
        <taxon>Anaerofilum</taxon>
    </lineage>
</organism>
<evidence type="ECO:0000313" key="5">
    <source>
        <dbReference type="Proteomes" id="UP000659630"/>
    </source>
</evidence>
<gene>
    <name evidence="4" type="ORF">H8S23_12670</name>
</gene>
<dbReference type="GO" id="GO:0016787">
    <property type="term" value="F:hydrolase activity"/>
    <property type="evidence" value="ECO:0007669"/>
    <property type="project" value="UniProtKB-KW"/>
</dbReference>
<accession>A0A923L1X7</accession>
<dbReference type="PROSITE" id="PS51462">
    <property type="entry name" value="NUDIX"/>
    <property type="match status" value="1"/>
</dbReference>
<dbReference type="PROSITE" id="PS00893">
    <property type="entry name" value="NUDIX_BOX"/>
    <property type="match status" value="1"/>
</dbReference>
<dbReference type="PANTHER" id="PTHR11839">
    <property type="entry name" value="UDP/ADP-SUGAR PYROPHOSPHATASE"/>
    <property type="match status" value="1"/>
</dbReference>
<dbReference type="InterPro" id="IPR020084">
    <property type="entry name" value="NUDIX_hydrolase_CS"/>
</dbReference>
<evidence type="ECO:0000313" key="4">
    <source>
        <dbReference type="EMBL" id="MBC5582359.1"/>
    </source>
</evidence>
<comment type="caution">
    <text evidence="4">The sequence shown here is derived from an EMBL/GenBank/DDBJ whole genome shotgun (WGS) entry which is preliminary data.</text>
</comment>
<dbReference type="Proteomes" id="UP000659630">
    <property type="component" value="Unassembled WGS sequence"/>
</dbReference>
<dbReference type="GO" id="GO:0005829">
    <property type="term" value="C:cytosol"/>
    <property type="evidence" value="ECO:0007669"/>
    <property type="project" value="TreeGrafter"/>
</dbReference>
<dbReference type="GO" id="GO:0006753">
    <property type="term" value="P:nucleoside phosphate metabolic process"/>
    <property type="evidence" value="ECO:0007669"/>
    <property type="project" value="TreeGrafter"/>
</dbReference>
<dbReference type="AlphaFoldDB" id="A0A923L1X7"/>
<dbReference type="PANTHER" id="PTHR11839:SF18">
    <property type="entry name" value="NUDIX HYDROLASE DOMAIN-CONTAINING PROTEIN"/>
    <property type="match status" value="1"/>
</dbReference>
<keyword evidence="5" id="KW-1185">Reference proteome</keyword>
<dbReference type="Gene3D" id="3.90.79.10">
    <property type="entry name" value="Nucleoside Triphosphate Pyrophosphohydrolase"/>
    <property type="match status" value="1"/>
</dbReference>
<evidence type="ECO:0000259" key="3">
    <source>
        <dbReference type="PROSITE" id="PS51462"/>
    </source>
</evidence>
<feature type="domain" description="Nudix hydrolase" evidence="3">
    <location>
        <begin position="43"/>
        <end position="172"/>
    </location>
</feature>
<name>A0A923L1X7_9FIRM</name>
<evidence type="ECO:0000256" key="1">
    <source>
        <dbReference type="ARBA" id="ARBA00001946"/>
    </source>
</evidence>
<comment type="cofactor">
    <cofactor evidence="1">
        <name>Mg(2+)</name>
        <dbReference type="ChEBI" id="CHEBI:18420"/>
    </cofactor>
</comment>
<dbReference type="GO" id="GO:0019693">
    <property type="term" value="P:ribose phosphate metabolic process"/>
    <property type="evidence" value="ECO:0007669"/>
    <property type="project" value="TreeGrafter"/>
</dbReference>
<dbReference type="Pfam" id="PF00293">
    <property type="entry name" value="NUDIX"/>
    <property type="match status" value="1"/>
</dbReference>
<proteinExistence type="predicted"/>